<protein>
    <submittedName>
        <fullName evidence="2">Uncharacterized protein</fullName>
    </submittedName>
</protein>
<accession>A0ABW9RGH7</accession>
<dbReference type="EMBL" id="WLZX01000014">
    <property type="protein sequence ID" value="MTD29328.1"/>
    <property type="molecule type" value="Genomic_DNA"/>
</dbReference>
<gene>
    <name evidence="2" type="ORF">GK011_20570</name>
</gene>
<dbReference type="Proteomes" id="UP000480164">
    <property type="component" value="Unassembled WGS sequence"/>
</dbReference>
<evidence type="ECO:0000313" key="3">
    <source>
        <dbReference type="Proteomes" id="UP000480164"/>
    </source>
</evidence>
<keyword evidence="1" id="KW-0732">Signal</keyword>
<organism evidence="2 3">
    <name type="scientific">Erwinia sorbitola</name>
    <dbReference type="NCBI Taxonomy" id="2681984"/>
    <lineage>
        <taxon>Bacteria</taxon>
        <taxon>Pseudomonadati</taxon>
        <taxon>Pseudomonadota</taxon>
        <taxon>Gammaproteobacteria</taxon>
        <taxon>Enterobacterales</taxon>
        <taxon>Erwiniaceae</taxon>
        <taxon>Erwinia</taxon>
    </lineage>
</organism>
<reference evidence="2 3" key="1">
    <citation type="submission" date="2019-11" db="EMBL/GenBank/DDBJ databases">
        <title>Erwinia sp. nov., isolated from feces of birds in Tibet plateau of China.</title>
        <authorList>
            <person name="Ge Y."/>
        </authorList>
    </citation>
    <scope>NUCLEOTIDE SEQUENCE [LARGE SCALE GENOMIC DNA]</scope>
    <source>
        <strain evidence="2 3">J316</strain>
    </source>
</reference>
<keyword evidence="3" id="KW-1185">Reference proteome</keyword>
<feature type="chain" id="PRO_5045538771" evidence="1">
    <location>
        <begin position="23"/>
        <end position="164"/>
    </location>
</feature>
<name>A0ABW9RGH7_9GAMM</name>
<sequence>MLKIKTGILMLSAVVFSGSAFADINSNEKKLRQSVQQCISNIYADSKITSPNLPKVTKIIYDVHGGVQKYCGSIANKTRKLITAEYDQVEAWQAEYRELSKEYLAIPISDRNKPYATNIVRKLIILLAPEKLGSTGADSKLNIYRAILKEVDNLDALLIAIDGN</sequence>
<evidence type="ECO:0000256" key="1">
    <source>
        <dbReference type="SAM" id="SignalP"/>
    </source>
</evidence>
<proteinExistence type="predicted"/>
<feature type="signal peptide" evidence="1">
    <location>
        <begin position="1"/>
        <end position="22"/>
    </location>
</feature>
<evidence type="ECO:0000313" key="2">
    <source>
        <dbReference type="EMBL" id="MTD29328.1"/>
    </source>
</evidence>
<comment type="caution">
    <text evidence="2">The sequence shown here is derived from an EMBL/GenBank/DDBJ whole genome shotgun (WGS) entry which is preliminary data.</text>
</comment>
<dbReference type="RefSeq" id="WP_154754543.1">
    <property type="nucleotide sequence ID" value="NZ_WLZX01000014.1"/>
</dbReference>